<dbReference type="InterPro" id="IPR037107">
    <property type="entry name" value="Put_OMP_sf"/>
</dbReference>
<feature type="chain" id="PRO_5046582847" evidence="1">
    <location>
        <begin position="20"/>
        <end position="339"/>
    </location>
</feature>
<dbReference type="EMBL" id="JAAGBB010000006">
    <property type="protein sequence ID" value="MBR0664027.1"/>
    <property type="molecule type" value="Genomic_DNA"/>
</dbReference>
<protein>
    <submittedName>
        <fullName evidence="2">Lipid A deacylase LpxR family protein</fullName>
    </submittedName>
</protein>
<keyword evidence="1" id="KW-0732">Signal</keyword>
<feature type="signal peptide" evidence="1">
    <location>
        <begin position="1"/>
        <end position="19"/>
    </location>
</feature>
<dbReference type="Proteomes" id="UP001196870">
    <property type="component" value="Unassembled WGS sequence"/>
</dbReference>
<comment type="caution">
    <text evidence="2">The sequence shown here is derived from an EMBL/GenBank/DDBJ whole genome shotgun (WGS) entry which is preliminary data.</text>
</comment>
<dbReference type="RefSeq" id="WP_211851629.1">
    <property type="nucleotide sequence ID" value="NZ_JAAGBB010000006.1"/>
</dbReference>
<sequence>MRYRLAAIAMALMPVMAEAQIVPTIPSAPTPPPPDLRATLSLSIENDVFTGTDRYYSNGLQLSWTSASADLPSPLAWLNRQLDPVMGPGQLRWGAAIGQSIYTPEDTERRNPDPRDRPYAGFLYGTISLARDAGTSFTLFELQAGLVGPSALGEQVQNNFHDLIGDGRSRGWDYQLKDEFVFGAVMSRTWRVPLVRFLGMETELLPSATLAAGTITSLAGAGAVLRIGQGLEADYGPARIRPALAGSSFFQPRSGDFGWYVFGGVEGRAIANDIFLDGNTWRESRRVDHRPFVGDLQVGAAIMWGGVRFAYTQVWRSEEFYGQRGGAQQFGSVSVTFRF</sequence>
<keyword evidence="3" id="KW-1185">Reference proteome</keyword>
<evidence type="ECO:0000313" key="2">
    <source>
        <dbReference type="EMBL" id="MBR0664027.1"/>
    </source>
</evidence>
<name>A0ABS5EUR2_9PROT</name>
<dbReference type="Gene3D" id="2.40.128.140">
    <property type="entry name" value="Outer membrane protein"/>
    <property type="match status" value="1"/>
</dbReference>
<proteinExistence type="predicted"/>
<evidence type="ECO:0000313" key="3">
    <source>
        <dbReference type="Proteomes" id="UP001196870"/>
    </source>
</evidence>
<reference evidence="3" key="1">
    <citation type="journal article" date="2021" name="Syst. Appl. Microbiol.">
        <title>Roseomonas hellenica sp. nov., isolated from roots of wild-growing Alkanna tinctoria.</title>
        <authorList>
            <person name="Rat A."/>
            <person name="Naranjo H.D."/>
            <person name="Lebbe L."/>
            <person name="Cnockaert M."/>
            <person name="Krigas N."/>
            <person name="Grigoriadou K."/>
            <person name="Maloupa E."/>
            <person name="Willems A."/>
        </authorList>
    </citation>
    <scope>NUCLEOTIDE SEQUENCE [LARGE SCALE GENOMIC DNA]</scope>
    <source>
        <strain evidence="3">LMG 31523</strain>
    </source>
</reference>
<organism evidence="2 3">
    <name type="scientific">Plastoroseomonas hellenica</name>
    <dbReference type="NCBI Taxonomy" id="2687306"/>
    <lineage>
        <taxon>Bacteria</taxon>
        <taxon>Pseudomonadati</taxon>
        <taxon>Pseudomonadota</taxon>
        <taxon>Alphaproteobacteria</taxon>
        <taxon>Acetobacterales</taxon>
        <taxon>Acetobacteraceae</taxon>
        <taxon>Plastoroseomonas</taxon>
    </lineage>
</organism>
<dbReference type="InterPro" id="IPR018707">
    <property type="entry name" value="LpxR"/>
</dbReference>
<accession>A0ABS5EUR2</accession>
<dbReference type="Pfam" id="PF09982">
    <property type="entry name" value="LpxR"/>
    <property type="match status" value="1"/>
</dbReference>
<evidence type="ECO:0000256" key="1">
    <source>
        <dbReference type="SAM" id="SignalP"/>
    </source>
</evidence>
<gene>
    <name evidence="2" type="ORF">GXW71_06620</name>
</gene>